<dbReference type="OrthoDB" id="3063716at2759"/>
<dbReference type="EMBL" id="RWJN01000442">
    <property type="protein sequence ID" value="TCD61656.1"/>
    <property type="molecule type" value="Genomic_DNA"/>
</dbReference>
<comment type="caution">
    <text evidence="2">The sequence shown here is derived from an EMBL/GenBank/DDBJ whole genome shotgun (WGS) entry which is preliminary data.</text>
</comment>
<keyword evidence="3" id="KW-1185">Reference proteome</keyword>
<evidence type="ECO:0000313" key="2">
    <source>
        <dbReference type="EMBL" id="TCD61656.1"/>
    </source>
</evidence>
<protein>
    <submittedName>
        <fullName evidence="2">Uncharacterized protein</fullName>
    </submittedName>
</protein>
<reference evidence="2 3" key="1">
    <citation type="submission" date="2018-11" db="EMBL/GenBank/DDBJ databases">
        <title>Genome assembly of Steccherinum ochraceum LE-BIN_3174, the white-rot fungus of the Steccherinaceae family (The Residual Polyporoid clade, Polyporales, Basidiomycota).</title>
        <authorList>
            <person name="Fedorova T.V."/>
            <person name="Glazunova O.A."/>
            <person name="Landesman E.O."/>
            <person name="Moiseenko K.V."/>
            <person name="Psurtseva N.V."/>
            <person name="Savinova O.S."/>
            <person name="Shakhova N.V."/>
            <person name="Tyazhelova T.V."/>
            <person name="Vasina D.V."/>
        </authorList>
    </citation>
    <scope>NUCLEOTIDE SEQUENCE [LARGE SCALE GENOMIC DNA]</scope>
    <source>
        <strain evidence="2 3">LE-BIN_3174</strain>
    </source>
</reference>
<dbReference type="AlphaFoldDB" id="A0A4R0R5N3"/>
<gene>
    <name evidence="2" type="ORF">EIP91_008125</name>
</gene>
<organism evidence="2 3">
    <name type="scientific">Steccherinum ochraceum</name>
    <dbReference type="NCBI Taxonomy" id="92696"/>
    <lineage>
        <taxon>Eukaryota</taxon>
        <taxon>Fungi</taxon>
        <taxon>Dikarya</taxon>
        <taxon>Basidiomycota</taxon>
        <taxon>Agaricomycotina</taxon>
        <taxon>Agaricomycetes</taxon>
        <taxon>Polyporales</taxon>
        <taxon>Steccherinaceae</taxon>
        <taxon>Steccherinum</taxon>
    </lineage>
</organism>
<evidence type="ECO:0000256" key="1">
    <source>
        <dbReference type="SAM" id="MobiDB-lite"/>
    </source>
</evidence>
<dbReference type="Proteomes" id="UP000292702">
    <property type="component" value="Unassembled WGS sequence"/>
</dbReference>
<accession>A0A4R0R5N3</accession>
<feature type="region of interest" description="Disordered" evidence="1">
    <location>
        <begin position="201"/>
        <end position="274"/>
    </location>
</feature>
<name>A0A4R0R5N3_9APHY</name>
<evidence type="ECO:0000313" key="3">
    <source>
        <dbReference type="Proteomes" id="UP000292702"/>
    </source>
</evidence>
<sequence>MIPKFTNPHLRASNTHIVSRDDLIVETVEEHEGPVQDEDALSTLEVLIKRSLGEFQAQNGVDSSEGSSERARKRKRTIVKETDEERKLDASNEAVESILRYLPGVLDLKAFRLVSKSRTPFLLSLKPKPAPVLRVLEPSYEDDENEARIRTERAAAIAVDADWVFRESQKSYPAPPGTDKLVGMSTDTIFGGPAMFIAQLPLPPSVNGHAPTRPRLPEKSRPSPHNPNTEKLKYPVVECQPTQVEEKRRVSRRRRKAEQKQKEPRPPPAFWRPMMQWGGKSAGYAFGFTSSRPIWTETTRWRPYRRDNMRKATVVV</sequence>
<proteinExistence type="predicted"/>